<proteinExistence type="predicted"/>
<comment type="caution">
    <text evidence="2">The sequence shown here is derived from an EMBL/GenBank/DDBJ whole genome shotgun (WGS) entry which is preliminary data.</text>
</comment>
<accession>A0A9W8NCE4</accession>
<organism evidence="2 3">
    <name type="scientific">Xylaria arbuscula</name>
    <dbReference type="NCBI Taxonomy" id="114810"/>
    <lineage>
        <taxon>Eukaryota</taxon>
        <taxon>Fungi</taxon>
        <taxon>Dikarya</taxon>
        <taxon>Ascomycota</taxon>
        <taxon>Pezizomycotina</taxon>
        <taxon>Sordariomycetes</taxon>
        <taxon>Xylariomycetidae</taxon>
        <taxon>Xylariales</taxon>
        <taxon>Xylariaceae</taxon>
        <taxon>Xylaria</taxon>
    </lineage>
</organism>
<dbReference type="EMBL" id="JANPWZ010001213">
    <property type="protein sequence ID" value="KAJ3567677.1"/>
    <property type="molecule type" value="Genomic_DNA"/>
</dbReference>
<dbReference type="VEuPathDB" id="FungiDB:F4678DRAFT_52728"/>
<protein>
    <recommendedName>
        <fullName evidence="4">F-box domain-containing protein</fullName>
    </recommendedName>
</protein>
<reference evidence="2" key="1">
    <citation type="submission" date="2022-07" db="EMBL/GenBank/DDBJ databases">
        <title>Genome Sequence of Xylaria arbuscula.</title>
        <authorList>
            <person name="Buettner E."/>
        </authorList>
    </citation>
    <scope>NUCLEOTIDE SEQUENCE</scope>
    <source>
        <strain evidence="2">VT107</strain>
    </source>
</reference>
<evidence type="ECO:0000313" key="3">
    <source>
        <dbReference type="Proteomes" id="UP001148614"/>
    </source>
</evidence>
<keyword evidence="3" id="KW-1185">Reference proteome</keyword>
<feature type="compositionally biased region" description="Polar residues" evidence="1">
    <location>
        <begin position="261"/>
        <end position="270"/>
    </location>
</feature>
<name>A0A9W8NCE4_9PEZI</name>
<dbReference type="Proteomes" id="UP001148614">
    <property type="component" value="Unassembled WGS sequence"/>
</dbReference>
<sequence length="270" mass="31364">MDLISTEILLQIFEYLDTPAPSEAYLHDEPSLDLLTNQPGHLRSPLKAASLVSRSWRSILLPRLFSHVLWKPEVYSLSAFTLNPIPLLRFLAENDLAHRVISFTLVVDFHDPAAIDHQVAPQIRTTDLEWLWDQLFSVIDPLRIDRLFVQLQAKPESGILENGDEMRHIDPNDLWLERDTSYTVLMRELILSNNPRDNWRMLRVFESGDFIDSEAWELVTQIFDRRETEEWEVERPGVFIRNVDNELRSQSGDPSDDMEESINSLDTTAL</sequence>
<evidence type="ECO:0008006" key="4">
    <source>
        <dbReference type="Google" id="ProtNLM"/>
    </source>
</evidence>
<dbReference type="AlphaFoldDB" id="A0A9W8NCE4"/>
<evidence type="ECO:0000256" key="1">
    <source>
        <dbReference type="SAM" id="MobiDB-lite"/>
    </source>
</evidence>
<evidence type="ECO:0000313" key="2">
    <source>
        <dbReference type="EMBL" id="KAJ3567677.1"/>
    </source>
</evidence>
<feature type="region of interest" description="Disordered" evidence="1">
    <location>
        <begin position="245"/>
        <end position="270"/>
    </location>
</feature>
<gene>
    <name evidence="2" type="ORF">NPX13_g6686</name>
</gene>